<reference evidence="7 8" key="1">
    <citation type="submission" date="2019-03" db="EMBL/GenBank/DDBJ databases">
        <title>Genomic Encyclopedia of Archaeal and Bacterial Type Strains, Phase II (KMG-II): from individual species to whole genera.</title>
        <authorList>
            <person name="Goeker M."/>
        </authorList>
    </citation>
    <scope>NUCLEOTIDE SEQUENCE [LARGE SCALE GENOMIC DNA]</scope>
    <source>
        <strain evidence="7 8">DSM 28353</strain>
    </source>
</reference>
<dbReference type="SUPFAM" id="SSF52833">
    <property type="entry name" value="Thioredoxin-like"/>
    <property type="match status" value="1"/>
</dbReference>
<dbReference type="PANTHER" id="PTHR42852">
    <property type="entry name" value="THIOL:DISULFIDE INTERCHANGE PROTEIN DSBE"/>
    <property type="match status" value="1"/>
</dbReference>
<dbReference type="PANTHER" id="PTHR42852:SF6">
    <property type="entry name" value="THIOL:DISULFIDE INTERCHANGE PROTEIN DSBE"/>
    <property type="match status" value="1"/>
</dbReference>
<dbReference type="AlphaFoldDB" id="A0A4R6WNY6"/>
<comment type="subcellular location">
    <subcellularLocation>
        <location evidence="1">Cell envelope</location>
    </subcellularLocation>
</comment>
<keyword evidence="8" id="KW-1185">Reference proteome</keyword>
<proteinExistence type="predicted"/>
<dbReference type="InterPro" id="IPR017937">
    <property type="entry name" value="Thioredoxin_CS"/>
</dbReference>
<dbReference type="GO" id="GO:0016853">
    <property type="term" value="F:isomerase activity"/>
    <property type="evidence" value="ECO:0007669"/>
    <property type="project" value="UniProtKB-KW"/>
</dbReference>
<evidence type="ECO:0000313" key="8">
    <source>
        <dbReference type="Proteomes" id="UP000295292"/>
    </source>
</evidence>
<evidence type="ECO:0000256" key="5">
    <source>
        <dbReference type="SAM" id="SignalP"/>
    </source>
</evidence>
<name>A0A4R6WNY6_9SPHI</name>
<keyword evidence="2" id="KW-0201">Cytochrome c-type biogenesis</keyword>
<dbReference type="GO" id="GO:0017004">
    <property type="term" value="P:cytochrome complex assembly"/>
    <property type="evidence" value="ECO:0007669"/>
    <property type="project" value="UniProtKB-KW"/>
</dbReference>
<dbReference type="RefSeq" id="WP_133584204.1">
    <property type="nucleotide sequence ID" value="NZ_SNYV01000013.1"/>
</dbReference>
<sequence length="383" mass="42901">MKKTVLFIAFILCAISLQAQVKEYTITSSIKGIEGEEYDLTIWDGANNGRWAKGKVSNGQIYYRDTTSVPLMIRIFLKNKGLYKSVGRGSIPVKSQGIWLVVMPGEKVQLKGHLSDFAEVYPQGGKENKVLSELTKAYHPLLNKAVNIELHLALNEGKVTAAEEAKLRQGQENLNSAAQKVMDTFLEKYASSIAGLYYIEDMLLRENISVEFAEKLLPSVTAKYRNTSFYKKVANRVEGNKYTVGKTIFTISSNNTYDGKAFTADSWKGKFYLIDFWGSWCGPCMADVPDLKKLRDAYPDKLQVLGIASDKDTPWRKAVVEHDLNWTQILNGAGEQDFVSRLNVAGFPTKILVDPNGEIVYRSTGGGETSFQKMAEIIENWKK</sequence>
<gene>
    <name evidence="7" type="ORF">CLV99_1906</name>
</gene>
<evidence type="ECO:0000256" key="2">
    <source>
        <dbReference type="ARBA" id="ARBA00022748"/>
    </source>
</evidence>
<evidence type="ECO:0000256" key="1">
    <source>
        <dbReference type="ARBA" id="ARBA00004196"/>
    </source>
</evidence>
<dbReference type="GO" id="GO:0016491">
    <property type="term" value="F:oxidoreductase activity"/>
    <property type="evidence" value="ECO:0007669"/>
    <property type="project" value="InterPro"/>
</dbReference>
<dbReference type="InterPro" id="IPR036249">
    <property type="entry name" value="Thioredoxin-like_sf"/>
</dbReference>
<dbReference type="OrthoDB" id="710833at2"/>
<dbReference type="CDD" id="cd02966">
    <property type="entry name" value="TlpA_like_family"/>
    <property type="match status" value="1"/>
</dbReference>
<keyword evidence="3" id="KW-1015">Disulfide bond</keyword>
<evidence type="ECO:0000256" key="3">
    <source>
        <dbReference type="ARBA" id="ARBA00023157"/>
    </source>
</evidence>
<dbReference type="InterPro" id="IPR013766">
    <property type="entry name" value="Thioredoxin_domain"/>
</dbReference>
<keyword evidence="7" id="KW-0413">Isomerase</keyword>
<dbReference type="EMBL" id="SNYV01000013">
    <property type="protein sequence ID" value="TDQ77935.1"/>
    <property type="molecule type" value="Genomic_DNA"/>
</dbReference>
<keyword evidence="5" id="KW-0732">Signal</keyword>
<dbReference type="Gene3D" id="3.40.30.10">
    <property type="entry name" value="Glutaredoxin"/>
    <property type="match status" value="1"/>
</dbReference>
<accession>A0A4R6WNY6</accession>
<dbReference type="InterPro" id="IPR013740">
    <property type="entry name" value="Redoxin"/>
</dbReference>
<dbReference type="PROSITE" id="PS51352">
    <property type="entry name" value="THIOREDOXIN_2"/>
    <property type="match status" value="1"/>
</dbReference>
<organism evidence="7 8">
    <name type="scientific">Sphingobacterium yanglingense</name>
    <dbReference type="NCBI Taxonomy" id="1437280"/>
    <lineage>
        <taxon>Bacteria</taxon>
        <taxon>Pseudomonadati</taxon>
        <taxon>Bacteroidota</taxon>
        <taxon>Sphingobacteriia</taxon>
        <taxon>Sphingobacteriales</taxon>
        <taxon>Sphingobacteriaceae</taxon>
        <taxon>Sphingobacterium</taxon>
    </lineage>
</organism>
<evidence type="ECO:0000259" key="6">
    <source>
        <dbReference type="PROSITE" id="PS51352"/>
    </source>
</evidence>
<dbReference type="PROSITE" id="PS00194">
    <property type="entry name" value="THIOREDOXIN_1"/>
    <property type="match status" value="1"/>
</dbReference>
<evidence type="ECO:0000313" key="7">
    <source>
        <dbReference type="EMBL" id="TDQ77935.1"/>
    </source>
</evidence>
<dbReference type="GO" id="GO:0030313">
    <property type="term" value="C:cell envelope"/>
    <property type="evidence" value="ECO:0007669"/>
    <property type="project" value="UniProtKB-SubCell"/>
</dbReference>
<dbReference type="InterPro" id="IPR050553">
    <property type="entry name" value="Thioredoxin_ResA/DsbE_sf"/>
</dbReference>
<feature type="chain" id="PRO_5020215066" evidence="5">
    <location>
        <begin position="20"/>
        <end position="383"/>
    </location>
</feature>
<dbReference type="Proteomes" id="UP000295292">
    <property type="component" value="Unassembled WGS sequence"/>
</dbReference>
<feature type="domain" description="Thioredoxin" evidence="6">
    <location>
        <begin position="242"/>
        <end position="383"/>
    </location>
</feature>
<evidence type="ECO:0000256" key="4">
    <source>
        <dbReference type="ARBA" id="ARBA00023284"/>
    </source>
</evidence>
<dbReference type="Pfam" id="PF08534">
    <property type="entry name" value="Redoxin"/>
    <property type="match status" value="1"/>
</dbReference>
<protein>
    <submittedName>
        <fullName evidence="7">Thiol-disulfide isomerase/thioredoxin</fullName>
    </submittedName>
</protein>
<feature type="signal peptide" evidence="5">
    <location>
        <begin position="1"/>
        <end position="19"/>
    </location>
</feature>
<keyword evidence="4" id="KW-0676">Redox-active center</keyword>
<comment type="caution">
    <text evidence="7">The sequence shown here is derived from an EMBL/GenBank/DDBJ whole genome shotgun (WGS) entry which is preliminary data.</text>
</comment>